<feature type="region of interest" description="Disordered" evidence="1">
    <location>
        <begin position="552"/>
        <end position="585"/>
    </location>
</feature>
<feature type="region of interest" description="Disordered" evidence="1">
    <location>
        <begin position="674"/>
        <end position="810"/>
    </location>
</feature>
<feature type="region of interest" description="Disordered" evidence="1">
    <location>
        <begin position="825"/>
        <end position="863"/>
    </location>
</feature>
<dbReference type="SMART" id="SM00736">
    <property type="entry name" value="CADG"/>
    <property type="match status" value="3"/>
</dbReference>
<feature type="compositionally biased region" description="Low complexity" evidence="1">
    <location>
        <begin position="848"/>
        <end position="862"/>
    </location>
</feature>
<evidence type="ECO:0000313" key="6">
    <source>
        <dbReference type="Proteomes" id="UP000799302"/>
    </source>
</evidence>
<evidence type="ECO:0000256" key="1">
    <source>
        <dbReference type="SAM" id="MobiDB-lite"/>
    </source>
</evidence>
<keyword evidence="2" id="KW-0472">Membrane</keyword>
<dbReference type="InterPro" id="IPR013783">
    <property type="entry name" value="Ig-like_fold"/>
</dbReference>
<dbReference type="OrthoDB" id="41532at2759"/>
<dbReference type="Pfam" id="PF05345">
    <property type="entry name" value="He_PIG"/>
    <property type="match status" value="3"/>
</dbReference>
<feature type="compositionally biased region" description="Low complexity" evidence="1">
    <location>
        <begin position="716"/>
        <end position="729"/>
    </location>
</feature>
<feature type="domain" description="Dystroglycan-type cadherin-like" evidence="4">
    <location>
        <begin position="234"/>
        <end position="324"/>
    </location>
</feature>
<sequence>MIAILWLWLFASIANSTPQIAFPFNAQVPQVAKVGQWYNFTLSPSTFRTNTGAVTYSLAGAPSWLQLDASNGTLFGTPGQGDNGTPGFTITGTDDTGSANMAATLVVGDDGGPWLGADLALTLAKAGTRSGPTSLLYPPQTPITIDLSEGIFISGQKPVSYYATMSDHTPLPAWIIFDPKTLHITGTTPTLNNIPAQFDINVIASDVPGFCSVKVSFTIFISDHQFLFGSVEETLNIPAGDNVNLTTLKSQLQLDGKALQDQDFTTATALLPSWLQFDSQTMALTGMPPKGTSMQNVTITAQDKYGDSTIVILRLNLGFGRLYTGYIGVLNLTAGKDFNHTFSRSDFVRTDLDISMDLGVVSRWLTFDQSSLTIQGTVPSSISPQTVQANMTITTPDQDLRDFQAFEFQVVAPTNETTNAPGTSRGLSKKTAGIIAGIVIAVVFGIICIVFATIWCRLRRDKSKPRRPSVFKRMISRPFTHKSVDADYWTSDQAIDQAEHDDTLGSVAPEYPPKVELNFPVRAERSPVSPMHPAEGTASRSWLPKRFSMRSQCSPISPMEPEEEPTASKSWLPKRFSQNRSKASLTSLPTDNRLSWTQNTHLTQDYAPGVPNALGVVMNDAHYDAPPYRQPPLPQGSRRFRYAEPLSSSEMLDRTPYSVSESIDTDILDYDHHMPSSPPIMPTPVFQLPARNSLYDSPSNGRRNSSRPLPRRGPHRSSFFAGGSFSRGRTGIGLSTIDGSPDVSSDLDSPTVPSTGTVQKKSQLVRAYTKGSDRATATALGRAATQASERSWETAESTSAGAASPQMEGLAGRRWTAAMVRAANNLRRPASEQNWGRERGRVSERASGRASESGGGASQSSSIYDWTPPGQYRHLSGIELTAALQTRLGDRIPIMERSRAAYRLGMKEKTPLRSLGVNERNIPGSRKLKIKGRMVSEGALGNEAFI</sequence>
<feature type="chain" id="PRO_5025589315" description="Dystroglycan-type cadherin-like domain-containing protein" evidence="3">
    <location>
        <begin position="17"/>
        <end position="946"/>
    </location>
</feature>
<keyword evidence="2" id="KW-1133">Transmembrane helix</keyword>
<feature type="compositionally biased region" description="Polar residues" evidence="1">
    <location>
        <begin position="576"/>
        <end position="585"/>
    </location>
</feature>
<evidence type="ECO:0000259" key="4">
    <source>
        <dbReference type="SMART" id="SM00736"/>
    </source>
</evidence>
<feature type="domain" description="Dystroglycan-type cadherin-like" evidence="4">
    <location>
        <begin position="120"/>
        <end position="228"/>
    </location>
</feature>
<evidence type="ECO:0000256" key="3">
    <source>
        <dbReference type="SAM" id="SignalP"/>
    </source>
</evidence>
<feature type="compositionally biased region" description="Low complexity" evidence="1">
    <location>
        <begin position="794"/>
        <end position="804"/>
    </location>
</feature>
<organism evidence="5 6">
    <name type="scientific">Microthyrium microscopicum</name>
    <dbReference type="NCBI Taxonomy" id="703497"/>
    <lineage>
        <taxon>Eukaryota</taxon>
        <taxon>Fungi</taxon>
        <taxon>Dikarya</taxon>
        <taxon>Ascomycota</taxon>
        <taxon>Pezizomycotina</taxon>
        <taxon>Dothideomycetes</taxon>
        <taxon>Dothideomycetes incertae sedis</taxon>
        <taxon>Microthyriales</taxon>
        <taxon>Microthyriaceae</taxon>
        <taxon>Microthyrium</taxon>
    </lineage>
</organism>
<feature type="compositionally biased region" description="Low complexity" evidence="1">
    <location>
        <begin position="697"/>
        <end position="708"/>
    </location>
</feature>
<dbReference type="AlphaFoldDB" id="A0A6A6US21"/>
<dbReference type="PANTHER" id="PTHR21559">
    <property type="entry name" value="DYSTROGLYCAN-RELATED"/>
    <property type="match status" value="1"/>
</dbReference>
<gene>
    <name evidence="5" type="ORF">BT63DRAFT_451783</name>
</gene>
<dbReference type="Gene3D" id="2.60.40.10">
    <property type="entry name" value="Immunoglobulins"/>
    <property type="match status" value="3"/>
</dbReference>
<accession>A0A6A6US21</accession>
<keyword evidence="6" id="KW-1185">Reference proteome</keyword>
<dbReference type="Proteomes" id="UP000799302">
    <property type="component" value="Unassembled WGS sequence"/>
</dbReference>
<feature type="compositionally biased region" description="Basic and acidic residues" evidence="1">
    <location>
        <begin position="835"/>
        <end position="847"/>
    </location>
</feature>
<reference evidence="5" key="1">
    <citation type="journal article" date="2020" name="Stud. Mycol.">
        <title>101 Dothideomycetes genomes: a test case for predicting lifestyles and emergence of pathogens.</title>
        <authorList>
            <person name="Haridas S."/>
            <person name="Albert R."/>
            <person name="Binder M."/>
            <person name="Bloem J."/>
            <person name="Labutti K."/>
            <person name="Salamov A."/>
            <person name="Andreopoulos B."/>
            <person name="Baker S."/>
            <person name="Barry K."/>
            <person name="Bills G."/>
            <person name="Bluhm B."/>
            <person name="Cannon C."/>
            <person name="Castanera R."/>
            <person name="Culley D."/>
            <person name="Daum C."/>
            <person name="Ezra D."/>
            <person name="Gonzalez J."/>
            <person name="Henrissat B."/>
            <person name="Kuo A."/>
            <person name="Liang C."/>
            <person name="Lipzen A."/>
            <person name="Lutzoni F."/>
            <person name="Magnuson J."/>
            <person name="Mondo S."/>
            <person name="Nolan M."/>
            <person name="Ohm R."/>
            <person name="Pangilinan J."/>
            <person name="Park H.-J."/>
            <person name="Ramirez L."/>
            <person name="Alfaro M."/>
            <person name="Sun H."/>
            <person name="Tritt A."/>
            <person name="Yoshinaga Y."/>
            <person name="Zwiers L.-H."/>
            <person name="Turgeon B."/>
            <person name="Goodwin S."/>
            <person name="Spatafora J."/>
            <person name="Crous P."/>
            <person name="Grigoriev I."/>
        </authorList>
    </citation>
    <scope>NUCLEOTIDE SEQUENCE</scope>
    <source>
        <strain evidence="5">CBS 115976</strain>
    </source>
</reference>
<feature type="domain" description="Dystroglycan-type cadherin-like" evidence="4">
    <location>
        <begin position="22"/>
        <end position="114"/>
    </location>
</feature>
<feature type="compositionally biased region" description="Polar residues" evidence="1">
    <location>
        <begin position="742"/>
        <end position="762"/>
    </location>
</feature>
<dbReference type="PANTHER" id="PTHR21559:SF21">
    <property type="entry name" value="DYSTROGLYCAN 1"/>
    <property type="match status" value="1"/>
</dbReference>
<feature type="compositionally biased region" description="Low complexity" evidence="1">
    <location>
        <begin position="775"/>
        <end position="787"/>
    </location>
</feature>
<evidence type="ECO:0000256" key="2">
    <source>
        <dbReference type="SAM" id="Phobius"/>
    </source>
</evidence>
<dbReference type="SUPFAM" id="SSF49313">
    <property type="entry name" value="Cadherin-like"/>
    <property type="match status" value="4"/>
</dbReference>
<dbReference type="InterPro" id="IPR006644">
    <property type="entry name" value="Cadg"/>
</dbReference>
<feature type="transmembrane region" description="Helical" evidence="2">
    <location>
        <begin position="434"/>
        <end position="458"/>
    </location>
</feature>
<name>A0A6A6US21_9PEZI</name>
<proteinExistence type="predicted"/>
<dbReference type="GO" id="GO:0005509">
    <property type="term" value="F:calcium ion binding"/>
    <property type="evidence" value="ECO:0007669"/>
    <property type="project" value="InterPro"/>
</dbReference>
<dbReference type="EMBL" id="MU004231">
    <property type="protein sequence ID" value="KAF2673724.1"/>
    <property type="molecule type" value="Genomic_DNA"/>
</dbReference>
<dbReference type="GO" id="GO:0016020">
    <property type="term" value="C:membrane"/>
    <property type="evidence" value="ECO:0007669"/>
    <property type="project" value="InterPro"/>
</dbReference>
<keyword evidence="2" id="KW-0812">Transmembrane</keyword>
<feature type="signal peptide" evidence="3">
    <location>
        <begin position="1"/>
        <end position="16"/>
    </location>
</feature>
<keyword evidence="3" id="KW-0732">Signal</keyword>
<protein>
    <recommendedName>
        <fullName evidence="4">Dystroglycan-type cadherin-like domain-containing protein</fullName>
    </recommendedName>
</protein>
<evidence type="ECO:0000313" key="5">
    <source>
        <dbReference type="EMBL" id="KAF2673724.1"/>
    </source>
</evidence>
<dbReference type="InterPro" id="IPR015919">
    <property type="entry name" value="Cadherin-like_sf"/>
</dbReference>